<dbReference type="AlphaFoldDB" id="A0A9P4K1L4"/>
<evidence type="ECO:0000313" key="2">
    <source>
        <dbReference type="EMBL" id="KAF2261249.1"/>
    </source>
</evidence>
<sequence>MAATRAPRPTANPRPLPQQLELGSNRCCGINKLYRETLHVPEQTDRRTASSVALLHYNSAPTPPTHIARRYLERTCLLLRRLSPALALADGQPIVAPARLRPVVTANCGVPARRAQLGQLNLRHRHCHRLTGSHAHGPRPSTFTLSSPPPYSP</sequence>
<dbReference type="Proteomes" id="UP000800093">
    <property type="component" value="Unassembled WGS sequence"/>
</dbReference>
<proteinExistence type="predicted"/>
<gene>
    <name evidence="2" type="ORF">CC78DRAFT_583893</name>
</gene>
<reference evidence="3" key="1">
    <citation type="journal article" date="2020" name="Stud. Mycol.">
        <title>101 Dothideomycetes genomes: A test case for predicting lifestyles and emergence of pathogens.</title>
        <authorList>
            <person name="Haridas S."/>
            <person name="Albert R."/>
            <person name="Binder M."/>
            <person name="Bloem J."/>
            <person name="LaButti K."/>
            <person name="Salamov A."/>
            <person name="Andreopoulos B."/>
            <person name="Baker S."/>
            <person name="Barry K."/>
            <person name="Bills G."/>
            <person name="Bluhm B."/>
            <person name="Cannon C."/>
            <person name="Castanera R."/>
            <person name="Culley D."/>
            <person name="Daum C."/>
            <person name="Ezra D."/>
            <person name="Gonzalez J."/>
            <person name="Henrissat B."/>
            <person name="Kuo A."/>
            <person name="Liang C."/>
            <person name="Lipzen A."/>
            <person name="Lutzoni F."/>
            <person name="Magnuson J."/>
            <person name="Mondo S."/>
            <person name="Nolan M."/>
            <person name="Ohm R."/>
            <person name="Pangilinan J."/>
            <person name="Park H.-J."/>
            <person name="Ramirez L."/>
            <person name="Alfaro M."/>
            <person name="Sun H."/>
            <person name="Tritt A."/>
            <person name="Yoshinaga Y."/>
            <person name="Zwiers L.-H."/>
            <person name="Turgeon B."/>
            <person name="Goodwin S."/>
            <person name="Spatafora J."/>
            <person name="Crous P."/>
            <person name="Grigoriev I."/>
        </authorList>
    </citation>
    <scope>NUCLEOTIDE SEQUENCE [LARGE SCALE GENOMIC DNA]</scope>
    <source>
        <strain evidence="3">CBS 304.66</strain>
    </source>
</reference>
<evidence type="ECO:0000256" key="1">
    <source>
        <dbReference type="SAM" id="MobiDB-lite"/>
    </source>
</evidence>
<dbReference type="EMBL" id="ML986661">
    <property type="protein sequence ID" value="KAF2261249.1"/>
    <property type="molecule type" value="Genomic_DNA"/>
</dbReference>
<feature type="region of interest" description="Disordered" evidence="1">
    <location>
        <begin position="130"/>
        <end position="153"/>
    </location>
</feature>
<name>A0A9P4K1L4_9PLEO</name>
<comment type="caution">
    <text evidence="2">The sequence shown here is derived from an EMBL/GenBank/DDBJ whole genome shotgun (WGS) entry which is preliminary data.</text>
</comment>
<evidence type="ECO:0000313" key="3">
    <source>
        <dbReference type="Proteomes" id="UP000800093"/>
    </source>
</evidence>
<keyword evidence="3" id="KW-1185">Reference proteome</keyword>
<accession>A0A9P4K1L4</accession>
<organism evidence="2 3">
    <name type="scientific">Lojkania enalia</name>
    <dbReference type="NCBI Taxonomy" id="147567"/>
    <lineage>
        <taxon>Eukaryota</taxon>
        <taxon>Fungi</taxon>
        <taxon>Dikarya</taxon>
        <taxon>Ascomycota</taxon>
        <taxon>Pezizomycotina</taxon>
        <taxon>Dothideomycetes</taxon>
        <taxon>Pleosporomycetidae</taxon>
        <taxon>Pleosporales</taxon>
        <taxon>Pleosporales incertae sedis</taxon>
        <taxon>Lojkania</taxon>
    </lineage>
</organism>
<protein>
    <submittedName>
        <fullName evidence="2">Uncharacterized protein</fullName>
    </submittedName>
</protein>